<dbReference type="RefSeq" id="WP_051508008.1">
    <property type="nucleotide sequence ID" value="NZ_LQOX01000096.1"/>
</dbReference>
<dbReference type="EMBL" id="LQOX01000096">
    <property type="protein sequence ID" value="ORV70157.1"/>
    <property type="molecule type" value="Genomic_DNA"/>
</dbReference>
<comment type="caution">
    <text evidence="2">The sequence shown here is derived from an EMBL/GenBank/DDBJ whole genome shotgun (WGS) entry which is preliminary data.</text>
</comment>
<protein>
    <recommendedName>
        <fullName evidence="1">DUF4232 domain-containing protein</fullName>
    </recommendedName>
</protein>
<feature type="domain" description="DUF4232" evidence="1">
    <location>
        <begin position="23"/>
        <end position="154"/>
    </location>
</feature>
<dbReference type="Proteomes" id="UP000193738">
    <property type="component" value="Unassembled WGS sequence"/>
</dbReference>
<keyword evidence="3" id="KW-1185">Reference proteome</keyword>
<sequence length="160" mass="15862">MTATSALACPPAAAAPADQPPPCSAGQLIVSAGQPQAAVGHRAITLTFALADDAMPCTLTGYPDVDSGAGGPLIYAEHTLRGYLGGLPANVGVPPTVTLTQSQPAQAIVEGTAIDGNGNPCPTYTELRVTPPGAASAVTVPTGIEACQLQVHPVVLGSQE</sequence>
<organism evidence="2 3">
    <name type="scientific">Mycobacterium gastri</name>
    <dbReference type="NCBI Taxonomy" id="1777"/>
    <lineage>
        <taxon>Bacteria</taxon>
        <taxon>Bacillati</taxon>
        <taxon>Actinomycetota</taxon>
        <taxon>Actinomycetes</taxon>
        <taxon>Mycobacteriales</taxon>
        <taxon>Mycobacteriaceae</taxon>
        <taxon>Mycobacterium</taxon>
    </lineage>
</organism>
<dbReference type="Pfam" id="PF14016">
    <property type="entry name" value="DUF4232"/>
    <property type="match status" value="1"/>
</dbReference>
<evidence type="ECO:0000259" key="1">
    <source>
        <dbReference type="Pfam" id="PF14016"/>
    </source>
</evidence>
<dbReference type="AlphaFoldDB" id="A0A1X1VM63"/>
<gene>
    <name evidence="2" type="ORF">AWC07_05620</name>
</gene>
<evidence type="ECO:0000313" key="3">
    <source>
        <dbReference type="Proteomes" id="UP000193738"/>
    </source>
</evidence>
<dbReference type="STRING" id="1777.AWC07_05620"/>
<reference evidence="2 3" key="1">
    <citation type="submission" date="2016-01" db="EMBL/GenBank/DDBJ databases">
        <title>The new phylogeny of the genus Mycobacterium.</title>
        <authorList>
            <person name="Tarcisio F."/>
            <person name="Conor M."/>
            <person name="Antonella G."/>
            <person name="Elisabetta G."/>
            <person name="Giulia F.S."/>
            <person name="Sara T."/>
            <person name="Anna F."/>
            <person name="Clotilde B."/>
            <person name="Roberto B."/>
            <person name="Veronica D.S."/>
            <person name="Fabio R."/>
            <person name="Monica P."/>
            <person name="Olivier J."/>
            <person name="Enrico T."/>
            <person name="Nicola S."/>
        </authorList>
    </citation>
    <scope>NUCLEOTIDE SEQUENCE [LARGE SCALE GENOMIC DNA]</scope>
    <source>
        <strain evidence="2 3">DSM 43505</strain>
    </source>
</reference>
<evidence type="ECO:0000313" key="2">
    <source>
        <dbReference type="EMBL" id="ORV70157.1"/>
    </source>
</evidence>
<name>A0A1X1VM63_MYCGS</name>
<proteinExistence type="predicted"/>
<accession>A0A1X1VM63</accession>
<dbReference type="InterPro" id="IPR025326">
    <property type="entry name" value="DUF4232"/>
</dbReference>